<gene>
    <name evidence="6" type="ORF">NELON_10475</name>
</gene>
<reference evidence="7" key="1">
    <citation type="submission" date="2014-05" db="EMBL/GenBank/DDBJ databases">
        <title>Complete Genome sequence of Neisseria elongata subsp. glycolytica.</title>
        <authorList>
            <person name="Veyrier F.J."/>
            <person name="Taha M.-K."/>
        </authorList>
    </citation>
    <scope>NUCLEOTIDE SEQUENCE [LARGE SCALE GENOMIC DNA]</scope>
    <source>
        <strain evidence="7">ATCC 29315</strain>
    </source>
</reference>
<dbReference type="Gene3D" id="3.30.1330.60">
    <property type="entry name" value="OmpA-like domain"/>
    <property type="match status" value="1"/>
</dbReference>
<organism evidence="6 7">
    <name type="scientific">Neisseria elongata subsp. glycolytica ATCC 29315</name>
    <dbReference type="NCBI Taxonomy" id="546263"/>
    <lineage>
        <taxon>Bacteria</taxon>
        <taxon>Pseudomonadati</taxon>
        <taxon>Pseudomonadota</taxon>
        <taxon>Betaproteobacteria</taxon>
        <taxon>Neisseriales</taxon>
        <taxon>Neisseriaceae</taxon>
        <taxon>Neisseria</taxon>
    </lineage>
</organism>
<evidence type="ECO:0000256" key="1">
    <source>
        <dbReference type="ARBA" id="ARBA00004442"/>
    </source>
</evidence>
<name>A0A0B5CPH1_NEIEG</name>
<dbReference type="PANTHER" id="PTHR30329:SF21">
    <property type="entry name" value="LIPOPROTEIN YIAD-RELATED"/>
    <property type="match status" value="1"/>
</dbReference>
<dbReference type="InterPro" id="IPR050330">
    <property type="entry name" value="Bact_OuterMem_StrucFunc"/>
</dbReference>
<dbReference type="PANTHER" id="PTHR30329">
    <property type="entry name" value="STATOR ELEMENT OF FLAGELLAR MOTOR COMPLEX"/>
    <property type="match status" value="1"/>
</dbReference>
<comment type="subcellular location">
    <subcellularLocation>
        <location evidence="1">Cell outer membrane</location>
    </subcellularLocation>
</comment>
<evidence type="ECO:0000256" key="4">
    <source>
        <dbReference type="PROSITE-ProRule" id="PRU00473"/>
    </source>
</evidence>
<dbReference type="Proteomes" id="UP000031392">
    <property type="component" value="Chromosome"/>
</dbReference>
<sequence length="226" mass="23680">MKLFNTITVITVSSALMLGGCITYPDGTQKTSKTAMYGLGGAAACGIIGALTHGGKGARNSALACGAVGAGIGGYMDYQEKKLRESLANTGVDVERNGNQIKLVMPENVTFPTNSSTLNANAQNALAAAAQTLTQYHDTTLTINGHTDNTGSDAINDPLSQRRAQAVASYLQSRGVSASRMNIFGHGSRQPIASNATVEGRAQNRRVEILINPDQNAVRAAQQQLR</sequence>
<dbReference type="PROSITE" id="PS51257">
    <property type="entry name" value="PROKAR_LIPOPROTEIN"/>
    <property type="match status" value="1"/>
</dbReference>
<protein>
    <submittedName>
        <fullName evidence="6">Membrane protein</fullName>
    </submittedName>
</protein>
<reference evidence="6 7" key="2">
    <citation type="journal article" date="2015" name="PLoS Genet.">
        <title>Common Cell Shape Evolution of Two Nasopharyngeal Pathogens.</title>
        <authorList>
            <person name="Veyrier F.J."/>
            <person name="Biais N."/>
            <person name="Morales P."/>
            <person name="Belkacem N."/>
            <person name="Guilhen C."/>
            <person name="Ranjeva S."/>
            <person name="Sismeiro O."/>
            <person name="Pehau-Arnaudet G."/>
            <person name="Rocha E.P."/>
            <person name="Werts C."/>
            <person name="Taha M.K."/>
            <person name="Boneca I.G."/>
        </authorList>
    </citation>
    <scope>NUCLEOTIDE SEQUENCE [LARGE SCALE GENOMIC DNA]</scope>
    <source>
        <strain evidence="6 7">ATCC 29315</strain>
    </source>
</reference>
<keyword evidence="2 4" id="KW-0472">Membrane</keyword>
<dbReference type="RefSeq" id="WP_041961528.1">
    <property type="nucleotide sequence ID" value="NZ_CP007726.1"/>
</dbReference>
<evidence type="ECO:0000256" key="2">
    <source>
        <dbReference type="ARBA" id="ARBA00023136"/>
    </source>
</evidence>
<dbReference type="InterPro" id="IPR008816">
    <property type="entry name" value="Gly_zipper_2TM_dom"/>
</dbReference>
<dbReference type="AlphaFoldDB" id="A0A0B5CPH1"/>
<feature type="domain" description="OmpA-like" evidence="5">
    <location>
        <begin position="98"/>
        <end position="215"/>
    </location>
</feature>
<evidence type="ECO:0000256" key="3">
    <source>
        <dbReference type="ARBA" id="ARBA00023237"/>
    </source>
</evidence>
<dbReference type="HOGENOM" id="CLU_016890_6_2_4"/>
<dbReference type="GeneID" id="93353170"/>
<dbReference type="PATRIC" id="fig|546263.7.peg.2247"/>
<dbReference type="InterPro" id="IPR006690">
    <property type="entry name" value="OMPA-like_CS"/>
</dbReference>
<dbReference type="PRINTS" id="PR01021">
    <property type="entry name" value="OMPADOMAIN"/>
</dbReference>
<dbReference type="CDD" id="cd07185">
    <property type="entry name" value="OmpA_C-like"/>
    <property type="match status" value="1"/>
</dbReference>
<evidence type="ECO:0000313" key="6">
    <source>
        <dbReference type="EMBL" id="AJE19284.1"/>
    </source>
</evidence>
<dbReference type="InterPro" id="IPR036737">
    <property type="entry name" value="OmpA-like_sf"/>
</dbReference>
<dbReference type="GO" id="GO:0009279">
    <property type="term" value="C:cell outer membrane"/>
    <property type="evidence" value="ECO:0007669"/>
    <property type="project" value="UniProtKB-SubCell"/>
</dbReference>
<keyword evidence="7" id="KW-1185">Reference proteome</keyword>
<accession>A0A0B5CPH1</accession>
<evidence type="ECO:0000259" key="5">
    <source>
        <dbReference type="PROSITE" id="PS51123"/>
    </source>
</evidence>
<dbReference type="InterPro" id="IPR006665">
    <property type="entry name" value="OmpA-like"/>
</dbReference>
<evidence type="ECO:0000313" key="7">
    <source>
        <dbReference type="Proteomes" id="UP000031392"/>
    </source>
</evidence>
<dbReference type="KEGG" id="nel:NELON_10475"/>
<dbReference type="SUPFAM" id="SSF103088">
    <property type="entry name" value="OmpA-like"/>
    <property type="match status" value="1"/>
</dbReference>
<dbReference type="PROSITE" id="PS51123">
    <property type="entry name" value="OMPA_2"/>
    <property type="match status" value="1"/>
</dbReference>
<proteinExistence type="predicted"/>
<dbReference type="PROSITE" id="PS01068">
    <property type="entry name" value="OMPA_1"/>
    <property type="match status" value="1"/>
</dbReference>
<dbReference type="EMBL" id="CP007726">
    <property type="protein sequence ID" value="AJE19284.1"/>
    <property type="molecule type" value="Genomic_DNA"/>
</dbReference>
<keyword evidence="3" id="KW-0998">Cell outer membrane</keyword>
<dbReference type="Pfam" id="PF00691">
    <property type="entry name" value="OmpA"/>
    <property type="match status" value="1"/>
</dbReference>
<dbReference type="Pfam" id="PF05433">
    <property type="entry name" value="Rick_17kDa_Anti"/>
    <property type="match status" value="1"/>
</dbReference>
<dbReference type="InterPro" id="IPR006664">
    <property type="entry name" value="OMP_bac"/>
</dbReference>